<sequence>MTAAITDQARLDLPGHWPAALGPRALAGFDVPTPFLAVDLNTVVDRYTAFAAAIPGVSTFYAMKCNPSTEILGTLAALGSSFEVASIGELRMLQEIGVDPAEVLYSNPIKPPAAIVEARKAGLWRFSFDSEGELHKLAQLAPGAAVYIRLRVDDSTSSFPLSRKFGAEAHEARALLLLARELGLRPYGVTFHVGSQCATTSAWRQAIAAAGRLMAALATDGVHLEMLDLGGGFPARYVERVPSLAQIADAIVPALDELLPYRPQVLAAEPGRHLVAESSVMVSSVLGREVRAGENWLYLDIGAYHGMMETQQTVQQWRFPLWTSRTDHALVPHLPFTVTGPSCDSSDTMFYGVNLPSTIDVGDKLYIGSAGAYTLSYASHFNGFPPPEPVFVGGVAPSALPVHLPTARVGGA</sequence>
<dbReference type="InterPro" id="IPR009006">
    <property type="entry name" value="Ala_racemase/Decarboxylase_C"/>
</dbReference>
<comment type="caution">
    <text evidence="11">The sequence shown here is derived from an EMBL/GenBank/DDBJ whole genome shotgun (WGS) entry which is preliminary data.</text>
</comment>
<dbReference type="SUPFAM" id="SSF50621">
    <property type="entry name" value="Alanine racemase C-terminal domain-like"/>
    <property type="match status" value="1"/>
</dbReference>
<keyword evidence="5" id="KW-0456">Lyase</keyword>
<dbReference type="SUPFAM" id="SSF51419">
    <property type="entry name" value="PLP-binding barrel"/>
    <property type="match status" value="1"/>
</dbReference>
<dbReference type="PRINTS" id="PR01182">
    <property type="entry name" value="ORNDCRBXLASE"/>
</dbReference>
<dbReference type="EMBL" id="BONQ01000108">
    <property type="protein sequence ID" value="GIG48827.1"/>
    <property type="molecule type" value="Genomic_DNA"/>
</dbReference>
<evidence type="ECO:0000256" key="4">
    <source>
        <dbReference type="ARBA" id="ARBA00022898"/>
    </source>
</evidence>
<dbReference type="InterPro" id="IPR022644">
    <property type="entry name" value="De-COase2_N"/>
</dbReference>
<evidence type="ECO:0000313" key="12">
    <source>
        <dbReference type="Proteomes" id="UP000660611"/>
    </source>
</evidence>
<dbReference type="CDD" id="cd00622">
    <property type="entry name" value="PLPDE_III_ODC"/>
    <property type="match status" value="1"/>
</dbReference>
<feature type="modified residue" description="N6-(pyridoxal phosphate)lysine" evidence="9">
    <location>
        <position position="64"/>
    </location>
</feature>
<keyword evidence="3" id="KW-0210">Decarboxylase</keyword>
<evidence type="ECO:0000256" key="6">
    <source>
        <dbReference type="ARBA" id="ARBA00034115"/>
    </source>
</evidence>
<evidence type="ECO:0000259" key="10">
    <source>
        <dbReference type="Pfam" id="PF02784"/>
    </source>
</evidence>
<feature type="domain" description="Orn/DAP/Arg decarboxylase 2 N-terminal" evidence="10">
    <location>
        <begin position="41"/>
        <end position="276"/>
    </location>
</feature>
<dbReference type="PRINTS" id="PR01179">
    <property type="entry name" value="ODADCRBXLASE"/>
</dbReference>
<evidence type="ECO:0000256" key="3">
    <source>
        <dbReference type="ARBA" id="ARBA00022793"/>
    </source>
</evidence>
<dbReference type="InterPro" id="IPR029066">
    <property type="entry name" value="PLP-binding_barrel"/>
</dbReference>
<proteinExistence type="inferred from homology"/>
<evidence type="ECO:0000313" key="11">
    <source>
        <dbReference type="EMBL" id="GIG48827.1"/>
    </source>
</evidence>
<comment type="cofactor">
    <cofactor evidence="1 9">
        <name>pyridoxal 5'-phosphate</name>
        <dbReference type="ChEBI" id="CHEBI:597326"/>
    </cofactor>
</comment>
<dbReference type="InterPro" id="IPR002433">
    <property type="entry name" value="Orn_de-COase"/>
</dbReference>
<dbReference type="RefSeq" id="WP_203850520.1">
    <property type="nucleotide sequence ID" value="NZ_BONQ01000108.1"/>
</dbReference>
<dbReference type="PROSITE" id="PS00878">
    <property type="entry name" value="ODR_DC_2_1"/>
    <property type="match status" value="1"/>
</dbReference>
<evidence type="ECO:0000256" key="1">
    <source>
        <dbReference type="ARBA" id="ARBA00001933"/>
    </source>
</evidence>
<accession>A0A919PSB7</accession>
<evidence type="ECO:0000256" key="7">
    <source>
        <dbReference type="ARBA" id="ARBA00034138"/>
    </source>
</evidence>
<dbReference type="InterPro" id="IPR022653">
    <property type="entry name" value="De-COase2_pyr-phos_BS"/>
</dbReference>
<gene>
    <name evidence="11" type="ORF">Dsi01nite_068680</name>
</gene>
<evidence type="ECO:0000256" key="2">
    <source>
        <dbReference type="ARBA" id="ARBA00008872"/>
    </source>
</evidence>
<comment type="similarity">
    <text evidence="2">Belongs to the Orn/Lys/Arg decarboxylase class-II family.</text>
</comment>
<protein>
    <recommendedName>
        <fullName evidence="7">ornithine decarboxylase</fullName>
        <ecNumber evidence="7">4.1.1.17</ecNumber>
    </recommendedName>
</protein>
<dbReference type="GO" id="GO:0005737">
    <property type="term" value="C:cytoplasm"/>
    <property type="evidence" value="ECO:0007669"/>
    <property type="project" value="TreeGrafter"/>
</dbReference>
<dbReference type="Proteomes" id="UP000660611">
    <property type="component" value="Unassembled WGS sequence"/>
</dbReference>
<dbReference type="PANTHER" id="PTHR11482">
    <property type="entry name" value="ARGININE/DIAMINOPIMELATE/ORNITHINE DECARBOXYLASE"/>
    <property type="match status" value="1"/>
</dbReference>
<evidence type="ECO:0000256" key="8">
    <source>
        <dbReference type="ARBA" id="ARBA00049127"/>
    </source>
</evidence>
<dbReference type="EC" id="4.1.1.17" evidence="7"/>
<dbReference type="GO" id="GO:0033387">
    <property type="term" value="P:putrescine biosynthetic process from arginine, via ornithine"/>
    <property type="evidence" value="ECO:0007669"/>
    <property type="project" value="TreeGrafter"/>
</dbReference>
<feature type="active site" description="Proton donor" evidence="9">
    <location>
        <position position="343"/>
    </location>
</feature>
<reference evidence="11" key="1">
    <citation type="submission" date="2021-01" db="EMBL/GenBank/DDBJ databases">
        <title>Whole genome shotgun sequence of Dactylosporangium siamense NBRC 106093.</title>
        <authorList>
            <person name="Komaki H."/>
            <person name="Tamura T."/>
        </authorList>
    </citation>
    <scope>NUCLEOTIDE SEQUENCE</scope>
    <source>
        <strain evidence="11">NBRC 106093</strain>
    </source>
</reference>
<dbReference type="Gene3D" id="3.20.20.10">
    <property type="entry name" value="Alanine racemase"/>
    <property type="match status" value="1"/>
</dbReference>
<evidence type="ECO:0000256" key="9">
    <source>
        <dbReference type="PIRSR" id="PIRSR600183-50"/>
    </source>
</evidence>
<evidence type="ECO:0000256" key="5">
    <source>
        <dbReference type="ARBA" id="ARBA00023239"/>
    </source>
</evidence>
<dbReference type="Pfam" id="PF02784">
    <property type="entry name" value="Orn_Arg_deC_N"/>
    <property type="match status" value="1"/>
</dbReference>
<comment type="catalytic activity">
    <reaction evidence="8">
        <text>L-ornithine + H(+) = putrescine + CO2</text>
        <dbReference type="Rhea" id="RHEA:22964"/>
        <dbReference type="ChEBI" id="CHEBI:15378"/>
        <dbReference type="ChEBI" id="CHEBI:16526"/>
        <dbReference type="ChEBI" id="CHEBI:46911"/>
        <dbReference type="ChEBI" id="CHEBI:326268"/>
        <dbReference type="EC" id="4.1.1.17"/>
    </reaction>
</comment>
<dbReference type="GO" id="GO:0004586">
    <property type="term" value="F:ornithine decarboxylase activity"/>
    <property type="evidence" value="ECO:0007669"/>
    <property type="project" value="UniProtKB-EC"/>
</dbReference>
<dbReference type="InterPro" id="IPR000183">
    <property type="entry name" value="Orn/DAP/Arg_de-COase"/>
</dbReference>
<keyword evidence="12" id="KW-1185">Reference proteome</keyword>
<dbReference type="PANTHER" id="PTHR11482:SF6">
    <property type="entry name" value="ORNITHINE DECARBOXYLASE 1-RELATED"/>
    <property type="match status" value="1"/>
</dbReference>
<dbReference type="FunFam" id="3.20.20.10:FF:000008">
    <property type="entry name" value="Ornithine decarboxylase"/>
    <property type="match status" value="1"/>
</dbReference>
<dbReference type="Gene3D" id="2.40.37.10">
    <property type="entry name" value="Lyase, Ornithine Decarboxylase, Chain A, domain 1"/>
    <property type="match status" value="1"/>
</dbReference>
<keyword evidence="4 9" id="KW-0663">Pyridoxal phosphate</keyword>
<comment type="pathway">
    <text evidence="6">Amine and polyamine biosynthesis; putrescine biosynthesis via L-ornithine pathway; putrescine from L-ornithine: step 1/1.</text>
</comment>
<dbReference type="AlphaFoldDB" id="A0A919PSB7"/>
<organism evidence="11 12">
    <name type="scientific">Dactylosporangium siamense</name>
    <dbReference type="NCBI Taxonomy" id="685454"/>
    <lineage>
        <taxon>Bacteria</taxon>
        <taxon>Bacillati</taxon>
        <taxon>Actinomycetota</taxon>
        <taxon>Actinomycetes</taxon>
        <taxon>Micromonosporales</taxon>
        <taxon>Micromonosporaceae</taxon>
        <taxon>Dactylosporangium</taxon>
    </lineage>
</organism>
<name>A0A919PSB7_9ACTN</name>